<dbReference type="SUPFAM" id="SSF53649">
    <property type="entry name" value="Alkaline phosphatase-like"/>
    <property type="match status" value="1"/>
</dbReference>
<keyword evidence="3" id="KW-1185">Reference proteome</keyword>
<dbReference type="Proteomes" id="UP000596857">
    <property type="component" value="Unassembled WGS sequence"/>
</dbReference>
<dbReference type="InterPro" id="IPR017850">
    <property type="entry name" value="Alkaline_phosphatase_core_sf"/>
</dbReference>
<organism evidence="2 3">
    <name type="scientific">Paenibacillus phytohabitans</name>
    <dbReference type="NCBI Taxonomy" id="2654978"/>
    <lineage>
        <taxon>Bacteria</taxon>
        <taxon>Bacillati</taxon>
        <taxon>Bacillota</taxon>
        <taxon>Bacilli</taxon>
        <taxon>Bacillales</taxon>
        <taxon>Paenibacillaceae</taxon>
        <taxon>Paenibacillus</taxon>
    </lineage>
</organism>
<evidence type="ECO:0000313" key="3">
    <source>
        <dbReference type="Proteomes" id="UP000596857"/>
    </source>
</evidence>
<protein>
    <submittedName>
        <fullName evidence="2">Nucleotide pyrophosphatase</fullName>
    </submittedName>
</protein>
<evidence type="ECO:0000313" key="2">
    <source>
        <dbReference type="EMBL" id="NOU81296.1"/>
    </source>
</evidence>
<accession>A0ABX1YKC6</accession>
<gene>
    <name evidence="2" type="ORF">GC101_20750</name>
</gene>
<evidence type="ECO:0000256" key="1">
    <source>
        <dbReference type="SAM" id="MobiDB-lite"/>
    </source>
</evidence>
<feature type="region of interest" description="Disordered" evidence="1">
    <location>
        <begin position="686"/>
        <end position="707"/>
    </location>
</feature>
<reference evidence="2 3" key="1">
    <citation type="submission" date="2019-10" db="EMBL/GenBank/DDBJ databases">
        <title>Description of Paenibacillus terricola sp. nov.</title>
        <authorList>
            <person name="Carlier A."/>
            <person name="Qi S."/>
        </authorList>
    </citation>
    <scope>NUCLEOTIDE SEQUENCE [LARGE SCALE GENOMIC DNA]</scope>
    <source>
        <strain evidence="2 3">LMG 31459</strain>
    </source>
</reference>
<feature type="compositionally biased region" description="Low complexity" evidence="1">
    <location>
        <begin position="11"/>
        <end position="20"/>
    </location>
</feature>
<dbReference type="RefSeq" id="WP_171718802.1">
    <property type="nucleotide sequence ID" value="NZ_WHOB01000062.1"/>
</dbReference>
<dbReference type="EMBL" id="WHOB01000062">
    <property type="protein sequence ID" value="NOU81296.1"/>
    <property type="molecule type" value="Genomic_DNA"/>
</dbReference>
<dbReference type="PANTHER" id="PTHR10151">
    <property type="entry name" value="ECTONUCLEOTIDE PYROPHOSPHATASE/PHOSPHODIESTERASE"/>
    <property type="match status" value="1"/>
</dbReference>
<dbReference type="InterPro" id="IPR002591">
    <property type="entry name" value="Phosphodiest/P_Trfase"/>
</dbReference>
<dbReference type="PANTHER" id="PTHR10151:SF120">
    <property type="entry name" value="BIS(5'-ADENOSYL)-TRIPHOSPHATASE"/>
    <property type="match status" value="1"/>
</dbReference>
<comment type="caution">
    <text evidence="2">The sequence shown here is derived from an EMBL/GenBank/DDBJ whole genome shotgun (WGS) entry which is preliminary data.</text>
</comment>
<dbReference type="Pfam" id="PF01663">
    <property type="entry name" value="Phosphodiest"/>
    <property type="match status" value="2"/>
</dbReference>
<sequence>MANGKDGAHGSSNNSDNNNSINSKAKKVMLLGLDGADPAVIRKYVAEGKLPGFKRALDAGVTTSDLGMQSVLPAITPPNWASIATGAYPATHGITCFWNHTLGNELDVLDYGFDSGLLKAETIWQAYARAGKKSIIFNYPTSWPPQVEDAIYVDGTSIYTNLRGYIDYEKVYEGRAEYTELIEIPHVVDNTGANCRFEGEETSQKAEISKDTYEGYGYTQPGLVTTTQDGELSADVPTADQIYTPLRPAEGWTSAPAGAREFAVPVNNGQARRYGLLVADEQGQYSRIQIYASKTAAEPLGEAGPGEWSGWIYDTYSIEGADIPVAYKIRVLELDPAGNSFKFYASYVLDLKTGKYFYPQNIGEELYSKVGPMLQPSNYSRLNPQADQVLLESIEEMYSWHVDAINHLLDNNEWDLFYTHMHGIDMFNHFYLDHTLPAASAEYERYQEIIYKIYEISDRFISALLDRLDGGTAAFIVSDHAGVAKNPETDHPLIGDMWGINVGILGDLGYTQLKESGGSYEIDWSRTTAVAQRATFIYLNVKGRDPQGIVDPAEYDKTVAKIIDDLYSYRDPKTGRRVISFALNRNDMEVVGLGGENSGDIFYILEPDFTRCHGNGLSNHTLLGYSMRALFIALGAGVKSGEVIGRKVKVVDIVPTICHLTGSPVPENAEGGIIYQILAGSAEEEIPAAGQPAEAGEPVTAGTGGGA</sequence>
<proteinExistence type="predicted"/>
<feature type="compositionally biased region" description="Low complexity" evidence="1">
    <location>
        <begin position="687"/>
        <end position="698"/>
    </location>
</feature>
<name>A0ABX1YKC6_9BACL</name>
<dbReference type="Gene3D" id="3.40.720.10">
    <property type="entry name" value="Alkaline Phosphatase, subunit A"/>
    <property type="match status" value="3"/>
</dbReference>
<feature type="region of interest" description="Disordered" evidence="1">
    <location>
        <begin position="1"/>
        <end position="20"/>
    </location>
</feature>